<protein>
    <submittedName>
        <fullName evidence="2">Uncharacterized protein</fullName>
    </submittedName>
</protein>
<sequence length="407" mass="46398">MGRSWLSIESVDVSVNCKGGSYFTVIPLPGSKLDSWTYISSERPFSLNTPEKTVETSKVDPSMVCGLSIALRRLSSARINEIVSFKDVLNFLARLDSSDELGLVKMKVTIVKEESMEEGCKGLLLYMVLHARVVLDLCEHLEQEIVLNRLKSEVAHSSGADDEKIYIEQETASSDIDECDDDYGTPAEQVPDTNGKGSFRQRPRVPGLQRDIEILKAELLKFIEEHGQEGFMPMRKQLRLHGRVDIEKAITRMGGFRRIASLMNLSLAYKHRKPKGFWDSLEICRKSRFQRSWGMDPTFMPSRKSFERAGRYDIARALEKWGGLHEVSRLLSLKLRRQNRQAYLSREKKIDYLAPSHHDLDDKSEEVILVRHDGAEAEVEVTRLGVIEDKEVGVLHSLHYQNHVVQV</sequence>
<accession>A0A978V000</accession>
<evidence type="ECO:0000256" key="1">
    <source>
        <dbReference type="SAM" id="MobiDB-lite"/>
    </source>
</evidence>
<dbReference type="PANTHER" id="PTHR34060">
    <property type="entry name" value="POLYKETIDE CYCLASE / DEHYDRASE AND LIPID TRANSPORT PROTEIN"/>
    <property type="match status" value="1"/>
</dbReference>
<name>A0A978V000_ZIZJJ</name>
<reference evidence="2" key="1">
    <citation type="journal article" date="2021" name="Front. Plant Sci.">
        <title>Chromosome-Scale Genome Assembly for Chinese Sour Jujube and Insights Into Its Genome Evolution and Domestication Signature.</title>
        <authorList>
            <person name="Shen L.-Y."/>
            <person name="Luo H."/>
            <person name="Wang X.-L."/>
            <person name="Wang X.-M."/>
            <person name="Qiu X.-J."/>
            <person name="Liu H."/>
            <person name="Zhou S.-S."/>
            <person name="Jia K.-H."/>
            <person name="Nie S."/>
            <person name="Bao Y.-T."/>
            <person name="Zhang R.-G."/>
            <person name="Yun Q.-Z."/>
            <person name="Chai Y.-H."/>
            <person name="Lu J.-Y."/>
            <person name="Li Y."/>
            <person name="Zhao S.-W."/>
            <person name="Mao J.-F."/>
            <person name="Jia S.-G."/>
            <person name="Mao Y.-M."/>
        </authorList>
    </citation>
    <scope>NUCLEOTIDE SEQUENCE</scope>
    <source>
        <strain evidence="2">AT0</strain>
        <tissue evidence="2">Leaf</tissue>
    </source>
</reference>
<organism evidence="2 3">
    <name type="scientific">Ziziphus jujuba var. spinosa</name>
    <dbReference type="NCBI Taxonomy" id="714518"/>
    <lineage>
        <taxon>Eukaryota</taxon>
        <taxon>Viridiplantae</taxon>
        <taxon>Streptophyta</taxon>
        <taxon>Embryophyta</taxon>
        <taxon>Tracheophyta</taxon>
        <taxon>Spermatophyta</taxon>
        <taxon>Magnoliopsida</taxon>
        <taxon>eudicotyledons</taxon>
        <taxon>Gunneridae</taxon>
        <taxon>Pentapetalae</taxon>
        <taxon>rosids</taxon>
        <taxon>fabids</taxon>
        <taxon>Rosales</taxon>
        <taxon>Rhamnaceae</taxon>
        <taxon>Paliureae</taxon>
        <taxon>Ziziphus</taxon>
    </lineage>
</organism>
<proteinExistence type="predicted"/>
<feature type="region of interest" description="Disordered" evidence="1">
    <location>
        <begin position="176"/>
        <end position="203"/>
    </location>
</feature>
<dbReference type="AlphaFoldDB" id="A0A978V000"/>
<dbReference type="GO" id="GO:0042548">
    <property type="term" value="P:regulation of photosynthesis, light reaction"/>
    <property type="evidence" value="ECO:0007669"/>
    <property type="project" value="TreeGrafter"/>
</dbReference>
<comment type="caution">
    <text evidence="2">The sequence shown here is derived from an EMBL/GenBank/DDBJ whole genome shotgun (WGS) entry which is preliminary data.</text>
</comment>
<dbReference type="Proteomes" id="UP000813462">
    <property type="component" value="Unassembled WGS sequence"/>
</dbReference>
<dbReference type="EMBL" id="JAEACU010000008">
    <property type="protein sequence ID" value="KAH7520566.1"/>
    <property type="molecule type" value="Genomic_DNA"/>
</dbReference>
<evidence type="ECO:0000313" key="3">
    <source>
        <dbReference type="Proteomes" id="UP000813462"/>
    </source>
</evidence>
<dbReference type="PANTHER" id="PTHR34060:SF2">
    <property type="entry name" value="OS03G0837900 PROTEIN"/>
    <property type="match status" value="1"/>
</dbReference>
<gene>
    <name evidence="2" type="ORF">FEM48_Zijuj08G0158200</name>
</gene>
<evidence type="ECO:0000313" key="2">
    <source>
        <dbReference type="EMBL" id="KAH7520566.1"/>
    </source>
</evidence>